<gene>
    <name evidence="7" type="ORF">AB675_7625</name>
</gene>
<organism evidence="7 8">
    <name type="scientific">Cyphellophora attinorum</name>
    <dbReference type="NCBI Taxonomy" id="1664694"/>
    <lineage>
        <taxon>Eukaryota</taxon>
        <taxon>Fungi</taxon>
        <taxon>Dikarya</taxon>
        <taxon>Ascomycota</taxon>
        <taxon>Pezizomycotina</taxon>
        <taxon>Eurotiomycetes</taxon>
        <taxon>Chaetothyriomycetidae</taxon>
        <taxon>Chaetothyriales</taxon>
        <taxon>Cyphellophoraceae</taxon>
        <taxon>Cyphellophora</taxon>
    </lineage>
</organism>
<dbReference type="STRING" id="1664694.A0A0N1H9M7"/>
<protein>
    <recommendedName>
        <fullName evidence="9">Transcription factor domain-containing protein</fullName>
    </recommendedName>
</protein>
<dbReference type="OrthoDB" id="4454541at2759"/>
<accession>A0A0N1H9M7</accession>
<evidence type="ECO:0000256" key="1">
    <source>
        <dbReference type="ARBA" id="ARBA00004123"/>
    </source>
</evidence>
<dbReference type="AlphaFoldDB" id="A0A0N1H9M7"/>
<evidence type="ECO:0000256" key="4">
    <source>
        <dbReference type="ARBA" id="ARBA00023163"/>
    </source>
</evidence>
<evidence type="ECO:0000313" key="7">
    <source>
        <dbReference type="EMBL" id="KPI40392.1"/>
    </source>
</evidence>
<comment type="caution">
    <text evidence="7">The sequence shown here is derived from an EMBL/GenBank/DDBJ whole genome shotgun (WGS) entry which is preliminary data.</text>
</comment>
<dbReference type="Proteomes" id="UP000038010">
    <property type="component" value="Unassembled WGS sequence"/>
</dbReference>
<dbReference type="PANTHER" id="PTHR31845">
    <property type="entry name" value="FINGER DOMAIN PROTEIN, PUTATIVE-RELATED"/>
    <property type="match status" value="1"/>
</dbReference>
<evidence type="ECO:0000256" key="5">
    <source>
        <dbReference type="ARBA" id="ARBA00023242"/>
    </source>
</evidence>
<evidence type="ECO:0000256" key="6">
    <source>
        <dbReference type="SAM" id="MobiDB-lite"/>
    </source>
</evidence>
<dbReference type="CDD" id="cd12148">
    <property type="entry name" value="fungal_TF_MHR"/>
    <property type="match status" value="1"/>
</dbReference>
<feature type="region of interest" description="Disordered" evidence="6">
    <location>
        <begin position="1"/>
        <end position="42"/>
    </location>
</feature>
<keyword evidence="8" id="KW-1185">Reference proteome</keyword>
<dbReference type="RefSeq" id="XP_018000355.1">
    <property type="nucleotide sequence ID" value="XM_018148008.1"/>
</dbReference>
<keyword evidence="4" id="KW-0804">Transcription</keyword>
<keyword evidence="3" id="KW-0238">DNA-binding</keyword>
<reference evidence="7 8" key="1">
    <citation type="submission" date="2015-06" db="EMBL/GenBank/DDBJ databases">
        <title>Draft genome of the ant-associated black yeast Phialophora attae CBS 131958.</title>
        <authorList>
            <person name="Moreno L.F."/>
            <person name="Stielow B.J."/>
            <person name="de Hoog S."/>
            <person name="Vicente V.A."/>
            <person name="Weiss V.A."/>
            <person name="de Vries M."/>
            <person name="Cruz L.M."/>
            <person name="Souza E.M."/>
        </authorList>
    </citation>
    <scope>NUCLEOTIDE SEQUENCE [LARGE SCALE GENOMIC DNA]</scope>
    <source>
        <strain evidence="7 8">CBS 131958</strain>
    </source>
</reference>
<dbReference type="GO" id="GO:0000976">
    <property type="term" value="F:transcription cis-regulatory region binding"/>
    <property type="evidence" value="ECO:0007669"/>
    <property type="project" value="TreeGrafter"/>
</dbReference>
<sequence length="548" mass="61483">MDTDEAHRSERTPPLPPSVHSATVTPPGTALLPSVSPGHDRSNASPVSLLGTYCMRNRPSDHAIAVDGRASMDFVSRGLMNTSSAEVAFNAFFAGCDRFVPIFDPSYDTFDSIRQRSSLLFDALCTAGITVADNETQLPQMLNFELKKHVNQVIVQSQPKVLETVQALLVIACYSPERSLLLSLATRFAIDIKLNLAFDELMSSALEEDDSAVDLPYLTRCSRTWFEIMVLDNMLQVDAGNLPALRPEGHMRRCRAFLQQKHTTPLDLRLLSQVELNSLRTEIHAGFAKEDSGADSDILKATNHATIDINLWYSEWKAMMESSPVANLELPLLLINLRVQKHWCKAMAYFRALKCLGTENVDALSAIGLKILSMAKVELRAHLSATLEEPNLYLPNLRFAMDFVWAKCAFCFLLVLKLTRLLPESQTESYRLLEEGNQLYRQMLNARTCAGTTTSRIYVQVLGMSIEKYSRALQQHYDPQVTTNSSPPAFFWETSDANLELQSFVPEQFVFEWNFPGLTLFSSPASWQNFFDDYLLGANHSTDQALQS</sequence>
<comment type="subcellular location">
    <subcellularLocation>
        <location evidence="1">Nucleus</location>
    </subcellularLocation>
</comment>
<evidence type="ECO:0000313" key="8">
    <source>
        <dbReference type="Proteomes" id="UP000038010"/>
    </source>
</evidence>
<proteinExistence type="predicted"/>
<name>A0A0N1H9M7_9EURO</name>
<dbReference type="GO" id="GO:0000981">
    <property type="term" value="F:DNA-binding transcription factor activity, RNA polymerase II-specific"/>
    <property type="evidence" value="ECO:0007669"/>
    <property type="project" value="TreeGrafter"/>
</dbReference>
<evidence type="ECO:0000256" key="3">
    <source>
        <dbReference type="ARBA" id="ARBA00023125"/>
    </source>
</evidence>
<dbReference type="VEuPathDB" id="FungiDB:AB675_7625"/>
<feature type="compositionally biased region" description="Basic and acidic residues" evidence="6">
    <location>
        <begin position="1"/>
        <end position="11"/>
    </location>
</feature>
<evidence type="ECO:0008006" key="9">
    <source>
        <dbReference type="Google" id="ProtNLM"/>
    </source>
</evidence>
<dbReference type="GeneID" id="28739888"/>
<keyword evidence="2" id="KW-0805">Transcription regulation</keyword>
<dbReference type="EMBL" id="LFJN01000012">
    <property type="protein sequence ID" value="KPI40392.1"/>
    <property type="molecule type" value="Genomic_DNA"/>
</dbReference>
<keyword evidence="5" id="KW-0539">Nucleus</keyword>
<dbReference type="PANTHER" id="PTHR31845:SF33">
    <property type="entry name" value="ZN(II)2CYS6 TRANSCRIPTION FACTOR (EUROFUNG)"/>
    <property type="match status" value="1"/>
</dbReference>
<dbReference type="InterPro" id="IPR051089">
    <property type="entry name" value="prtT"/>
</dbReference>
<dbReference type="GO" id="GO:0005634">
    <property type="term" value="C:nucleus"/>
    <property type="evidence" value="ECO:0007669"/>
    <property type="project" value="UniProtKB-SubCell"/>
</dbReference>
<evidence type="ECO:0000256" key="2">
    <source>
        <dbReference type="ARBA" id="ARBA00023015"/>
    </source>
</evidence>